<dbReference type="Pfam" id="PF14111">
    <property type="entry name" value="DUF4283"/>
    <property type="match status" value="1"/>
</dbReference>
<name>A0AAE2CFJ7_9LAMI</name>
<dbReference type="Proteomes" id="UP001293254">
    <property type="component" value="Unassembled WGS sequence"/>
</dbReference>
<sequence>MLCVFLCSIHSDFSRVVRRAIVGIFHPAGLTSAFHPDLMDQKVTDLSVDISLIGEEEKDVIILTTQLNTRSDHRPTLVGRVLIERSYNFEAMKSTLVKALNPGREMSKFRLADNMFALIFSHPVDLRRTLKGGPWNFDKNLIALNVVKDNQDLLAVNLDLSDFTVYIHDIPHEQKTRNIVAYIRNALGCLRPGIYEEETLTHMQTVKIHVGLNDRLMTSPRTNFAGYSTILRRTPTTGTSEGHNQKGSRIFRDFSMDSKDMIWVWKGKQVQQIVEEDMQTRIPNNYHTQKRNANLDRAITLKPTKDKPIVPSLELPLIPTSEIAHAPTSNTPLHMLDRAPNGNKYPNRKIVSITSLFSSDQQQPSSSGTRLDTNSSVLKLTGVNMKTVRELLRTVGMITLTIGKENTLGTTSRYAEWVWSAGVLSNLSIRKKLKELEDRLGVIRKGIVLQDSKQKESEIRTELKLLQHDEECL</sequence>
<accession>A0AAE2CFJ7</accession>
<evidence type="ECO:0000313" key="2">
    <source>
        <dbReference type="EMBL" id="KAK4420273.1"/>
    </source>
</evidence>
<dbReference type="AlphaFoldDB" id="A0AAE2CFJ7"/>
<proteinExistence type="predicted"/>
<reference evidence="2" key="2">
    <citation type="journal article" date="2024" name="Plant">
        <title>Genomic evolution and insights into agronomic trait innovations of Sesamum species.</title>
        <authorList>
            <person name="Miao H."/>
            <person name="Wang L."/>
            <person name="Qu L."/>
            <person name="Liu H."/>
            <person name="Sun Y."/>
            <person name="Le M."/>
            <person name="Wang Q."/>
            <person name="Wei S."/>
            <person name="Zheng Y."/>
            <person name="Lin W."/>
            <person name="Duan Y."/>
            <person name="Cao H."/>
            <person name="Xiong S."/>
            <person name="Wang X."/>
            <person name="Wei L."/>
            <person name="Li C."/>
            <person name="Ma Q."/>
            <person name="Ju M."/>
            <person name="Zhao R."/>
            <person name="Li G."/>
            <person name="Mu C."/>
            <person name="Tian Q."/>
            <person name="Mei H."/>
            <person name="Zhang T."/>
            <person name="Gao T."/>
            <person name="Zhang H."/>
        </authorList>
    </citation>
    <scope>NUCLEOTIDE SEQUENCE</scope>
    <source>
        <strain evidence="2">3651</strain>
    </source>
</reference>
<feature type="domain" description="DUF4283" evidence="1">
    <location>
        <begin position="72"/>
        <end position="146"/>
    </location>
</feature>
<organism evidence="2 3">
    <name type="scientific">Sesamum alatum</name>
    <dbReference type="NCBI Taxonomy" id="300844"/>
    <lineage>
        <taxon>Eukaryota</taxon>
        <taxon>Viridiplantae</taxon>
        <taxon>Streptophyta</taxon>
        <taxon>Embryophyta</taxon>
        <taxon>Tracheophyta</taxon>
        <taxon>Spermatophyta</taxon>
        <taxon>Magnoliopsida</taxon>
        <taxon>eudicotyledons</taxon>
        <taxon>Gunneridae</taxon>
        <taxon>Pentapetalae</taxon>
        <taxon>asterids</taxon>
        <taxon>lamiids</taxon>
        <taxon>Lamiales</taxon>
        <taxon>Pedaliaceae</taxon>
        <taxon>Sesamum</taxon>
    </lineage>
</organism>
<dbReference type="EMBL" id="JACGWO010000009">
    <property type="protein sequence ID" value="KAK4420273.1"/>
    <property type="molecule type" value="Genomic_DNA"/>
</dbReference>
<evidence type="ECO:0000313" key="3">
    <source>
        <dbReference type="Proteomes" id="UP001293254"/>
    </source>
</evidence>
<comment type="caution">
    <text evidence="2">The sequence shown here is derived from an EMBL/GenBank/DDBJ whole genome shotgun (WGS) entry which is preliminary data.</text>
</comment>
<gene>
    <name evidence="2" type="ORF">Salat_2440400</name>
</gene>
<reference evidence="2" key="1">
    <citation type="submission" date="2020-06" db="EMBL/GenBank/DDBJ databases">
        <authorList>
            <person name="Li T."/>
            <person name="Hu X."/>
            <person name="Zhang T."/>
            <person name="Song X."/>
            <person name="Zhang H."/>
            <person name="Dai N."/>
            <person name="Sheng W."/>
            <person name="Hou X."/>
            <person name="Wei L."/>
        </authorList>
    </citation>
    <scope>NUCLEOTIDE SEQUENCE</scope>
    <source>
        <strain evidence="2">3651</strain>
        <tissue evidence="2">Leaf</tissue>
    </source>
</reference>
<protein>
    <recommendedName>
        <fullName evidence="1">DUF4283 domain-containing protein</fullName>
    </recommendedName>
</protein>
<dbReference type="InterPro" id="IPR025558">
    <property type="entry name" value="DUF4283"/>
</dbReference>
<evidence type="ECO:0000259" key="1">
    <source>
        <dbReference type="Pfam" id="PF14111"/>
    </source>
</evidence>
<keyword evidence="3" id="KW-1185">Reference proteome</keyword>